<evidence type="ECO:0000313" key="5">
    <source>
        <dbReference type="Proteomes" id="UP001177003"/>
    </source>
</evidence>
<proteinExistence type="predicted"/>
<name>A0AA35ZD21_LACSI</name>
<dbReference type="Pfam" id="PF08276">
    <property type="entry name" value="PAN_2"/>
    <property type="match status" value="1"/>
</dbReference>
<dbReference type="InterPro" id="IPR003609">
    <property type="entry name" value="Pan_app"/>
</dbReference>
<protein>
    <recommendedName>
        <fullName evidence="3">Apple domain-containing protein</fullName>
    </recommendedName>
</protein>
<dbReference type="PANTHER" id="PTHR32444:SF247">
    <property type="entry name" value="OS01G0958200 PROTEIN"/>
    <property type="match status" value="1"/>
</dbReference>
<keyword evidence="2" id="KW-1015">Disulfide bond</keyword>
<dbReference type="PANTHER" id="PTHR32444">
    <property type="entry name" value="BULB-TYPE LECTIN DOMAIN-CONTAINING PROTEIN"/>
    <property type="match status" value="1"/>
</dbReference>
<dbReference type="Pfam" id="PF00954">
    <property type="entry name" value="S_locus_glycop"/>
    <property type="match status" value="1"/>
</dbReference>
<evidence type="ECO:0000256" key="2">
    <source>
        <dbReference type="ARBA" id="ARBA00023157"/>
    </source>
</evidence>
<dbReference type="InterPro" id="IPR000858">
    <property type="entry name" value="S_locus_glycoprot_dom"/>
</dbReference>
<reference evidence="4" key="1">
    <citation type="submission" date="2023-04" db="EMBL/GenBank/DDBJ databases">
        <authorList>
            <person name="Vijverberg K."/>
            <person name="Xiong W."/>
            <person name="Schranz E."/>
        </authorList>
    </citation>
    <scope>NUCLEOTIDE SEQUENCE</scope>
</reference>
<gene>
    <name evidence="4" type="ORF">LSALG_LOCUS29533</name>
</gene>
<evidence type="ECO:0000256" key="1">
    <source>
        <dbReference type="ARBA" id="ARBA00022729"/>
    </source>
</evidence>
<dbReference type="EMBL" id="OX465082">
    <property type="protein sequence ID" value="CAI9290339.1"/>
    <property type="molecule type" value="Genomic_DNA"/>
</dbReference>
<evidence type="ECO:0000313" key="4">
    <source>
        <dbReference type="EMBL" id="CAI9290339.1"/>
    </source>
</evidence>
<accession>A0AA35ZD21</accession>
<organism evidence="4 5">
    <name type="scientific">Lactuca saligna</name>
    <name type="common">Willowleaf lettuce</name>
    <dbReference type="NCBI Taxonomy" id="75948"/>
    <lineage>
        <taxon>Eukaryota</taxon>
        <taxon>Viridiplantae</taxon>
        <taxon>Streptophyta</taxon>
        <taxon>Embryophyta</taxon>
        <taxon>Tracheophyta</taxon>
        <taxon>Spermatophyta</taxon>
        <taxon>Magnoliopsida</taxon>
        <taxon>eudicotyledons</taxon>
        <taxon>Gunneridae</taxon>
        <taxon>Pentapetalae</taxon>
        <taxon>asterids</taxon>
        <taxon>campanulids</taxon>
        <taxon>Asterales</taxon>
        <taxon>Asteraceae</taxon>
        <taxon>Cichorioideae</taxon>
        <taxon>Cichorieae</taxon>
        <taxon>Lactucinae</taxon>
        <taxon>Lactuca</taxon>
    </lineage>
</organism>
<evidence type="ECO:0000259" key="3">
    <source>
        <dbReference type="PROSITE" id="PS50948"/>
    </source>
</evidence>
<feature type="domain" description="Apple" evidence="3">
    <location>
        <begin position="207"/>
        <end position="265"/>
    </location>
</feature>
<dbReference type="AlphaFoldDB" id="A0AA35ZD21"/>
<dbReference type="GO" id="GO:0048544">
    <property type="term" value="P:recognition of pollen"/>
    <property type="evidence" value="ECO:0007669"/>
    <property type="project" value="InterPro"/>
</dbReference>
<dbReference type="PROSITE" id="PS50948">
    <property type="entry name" value="PAN"/>
    <property type="match status" value="1"/>
</dbReference>
<keyword evidence="5" id="KW-1185">Reference proteome</keyword>
<sequence>MVTNQMKWLLAWQAPQCELWEKVRLAQSKQNLQVWRAWETNHVKGCGHGCLMVSLDTGAAVGIGTVTGADASGAVSATESLAKRFGDCFGISTDSLSMELVLVAMVTGGAGVVPSRWQLEPSTARSLCGYHMNENESYIIYFVDDPSIITRFVMDVSGQVQQLAWMETGKDWNLLWSQPKTRCDVSEIDWDQSDFSGGCVRKTDLQCSGKLEKADFVMIKDDNPSPNNSIAVGSVGECRTICLNNCSGNAYTFVDNQCLLWMEIS</sequence>
<keyword evidence="1" id="KW-0732">Signal</keyword>
<dbReference type="Proteomes" id="UP001177003">
    <property type="component" value="Chromosome 6"/>
</dbReference>